<sequence length="156" mass="16290">MFAKSCLRGEGCNDAGKEPEPHTHFAAMAFYQAIPPSETDVPQRAQTAKKKKAVDDIPKPKKRSALYKWLNGDHEEIDYQRAIAAATSAANAQTAVEGASILGLVGGSAITSGTWAVKLGEIVTGLGRIAASGPGAPIGVLVMGMMPGRLNDGEQD</sequence>
<gene>
    <name evidence="1" type="ORF">SAMN05216522_10730</name>
</gene>
<reference evidence="2" key="1">
    <citation type="submission" date="2016-10" db="EMBL/GenBank/DDBJ databases">
        <authorList>
            <person name="Varghese N."/>
            <person name="Submissions S."/>
        </authorList>
    </citation>
    <scope>NUCLEOTIDE SEQUENCE [LARGE SCALE GENOMIC DNA]</scope>
    <source>
        <strain evidence="2">8N4</strain>
    </source>
</reference>
<dbReference type="Proteomes" id="UP000242515">
    <property type="component" value="Unassembled WGS sequence"/>
</dbReference>
<dbReference type="EMBL" id="FOGC01000007">
    <property type="protein sequence ID" value="SEQ81898.1"/>
    <property type="molecule type" value="Genomic_DNA"/>
</dbReference>
<name>A0A1H9J534_9GAMM</name>
<dbReference type="RefSeq" id="WP_092676046.1">
    <property type="nucleotide sequence ID" value="NZ_FOGC01000007.1"/>
</dbReference>
<accession>A0A1H9J534</accession>
<protein>
    <submittedName>
        <fullName evidence="1">Uncharacterized protein</fullName>
    </submittedName>
</protein>
<keyword evidence="2" id="KW-1185">Reference proteome</keyword>
<organism evidence="1 2">
    <name type="scientific">Rosenbergiella nectarea</name>
    <dbReference type="NCBI Taxonomy" id="988801"/>
    <lineage>
        <taxon>Bacteria</taxon>
        <taxon>Pseudomonadati</taxon>
        <taxon>Pseudomonadota</taxon>
        <taxon>Gammaproteobacteria</taxon>
        <taxon>Enterobacterales</taxon>
        <taxon>Erwiniaceae</taxon>
        <taxon>Rosenbergiella</taxon>
    </lineage>
</organism>
<proteinExistence type="predicted"/>
<evidence type="ECO:0000313" key="2">
    <source>
        <dbReference type="Proteomes" id="UP000242515"/>
    </source>
</evidence>
<dbReference type="OrthoDB" id="6975388at2"/>
<dbReference type="STRING" id="988801.SAMN05216522_10730"/>
<dbReference type="AlphaFoldDB" id="A0A1H9J534"/>
<evidence type="ECO:0000313" key="1">
    <source>
        <dbReference type="EMBL" id="SEQ81898.1"/>
    </source>
</evidence>